<feature type="compositionally biased region" description="Low complexity" evidence="1">
    <location>
        <begin position="179"/>
        <end position="195"/>
    </location>
</feature>
<reference evidence="2 3" key="1">
    <citation type="submission" date="2005-09" db="EMBL/GenBank/DDBJ databases">
        <authorList>
            <person name="Woods D.E."/>
            <person name="Nierman W.C."/>
        </authorList>
    </citation>
    <scope>NUCLEOTIDE SEQUENCE [LARGE SCALE GENOMIC DNA]</scope>
    <source>
        <strain evidence="2 3">1710b</strain>
    </source>
</reference>
<feature type="region of interest" description="Disordered" evidence="1">
    <location>
        <begin position="146"/>
        <end position="258"/>
    </location>
</feature>
<feature type="compositionally biased region" description="Basic and acidic residues" evidence="1">
    <location>
        <begin position="208"/>
        <end position="226"/>
    </location>
</feature>
<evidence type="ECO:0000313" key="2">
    <source>
        <dbReference type="EMBL" id="ABA50179.1"/>
    </source>
</evidence>
<dbReference type="AlphaFoldDB" id="Q3JXG8"/>
<dbReference type="Proteomes" id="UP000002700">
    <property type="component" value="Chromosome I"/>
</dbReference>
<feature type="compositionally biased region" description="Basic and acidic residues" evidence="1">
    <location>
        <begin position="73"/>
        <end position="88"/>
    </location>
</feature>
<accession>Q3JXG8</accession>
<name>Q3JXG8_BURP1</name>
<dbReference type="EMBL" id="CP000124">
    <property type="protein sequence ID" value="ABA50179.1"/>
    <property type="molecule type" value="Genomic_DNA"/>
</dbReference>
<dbReference type="KEGG" id="bpm:BURPS1710b_0320"/>
<feature type="compositionally biased region" description="Basic residues" evidence="1">
    <location>
        <begin position="116"/>
        <end position="125"/>
    </location>
</feature>
<protein>
    <submittedName>
        <fullName evidence="2">Uncharacterized protein</fullName>
    </submittedName>
</protein>
<feature type="region of interest" description="Disordered" evidence="1">
    <location>
        <begin position="1"/>
        <end position="125"/>
    </location>
</feature>
<dbReference type="EnsemblBacteria" id="ABA50179">
    <property type="protein sequence ID" value="ABA50179"/>
    <property type="gene ID" value="BURPS1710b_0320"/>
</dbReference>
<evidence type="ECO:0000256" key="1">
    <source>
        <dbReference type="SAM" id="MobiDB-lite"/>
    </source>
</evidence>
<proteinExistence type="predicted"/>
<feature type="compositionally biased region" description="Basic and acidic residues" evidence="1">
    <location>
        <begin position="26"/>
        <end position="35"/>
    </location>
</feature>
<sequence>MHRPAARRTDRLHSVGLPLEGDVPDEIPHPRDRSRGAARRRSGGDDPFLLRRAGLPRRKRAAGTGARSIARRTLADRSARGWRADRSGRQRSAGKGTEHGSSVPARRAVRCGRAAHAPRRTWRAARRRGAALRRGRLWAVALPVRSGRQHGRTEGAAGSRRALKAHAGEPATGLTAANVGSRESGVGSRESGVGSRKSEVGSRGAGSRADEKARRAGRHPAAERRPAARAPSGVFARLQRRPLDRDRIMRRARQPGGAILDRALQTHRALGEAAERRRDAVGERRHLHVAQPLDLAARALPPDVGRASAVRDHVHAAGSAACLRDTALVGLPDVDPYLDRPRQVFLPKIGLVGIRQPLAELEPLVREQRERGDTHHHPLVRFGRVTGDGERVIGIVVPIHVGDLQLRLVDRRFERHSASQPARAVDSVRGVMIPNARCARDVARNCRRRRQRAAAVNARRPDARRAVRFRRGPAFRGPGRDSAGERPRYCLMKRASVQRPC</sequence>
<dbReference type="HOGENOM" id="CLU_543676_0_0_4"/>
<gene>
    <name evidence="2" type="ordered locus">BURPS1710b_0320</name>
</gene>
<organism evidence="2 3">
    <name type="scientific">Burkholderia pseudomallei (strain 1710b)</name>
    <dbReference type="NCBI Taxonomy" id="320372"/>
    <lineage>
        <taxon>Bacteria</taxon>
        <taxon>Pseudomonadati</taxon>
        <taxon>Pseudomonadota</taxon>
        <taxon>Betaproteobacteria</taxon>
        <taxon>Burkholderiales</taxon>
        <taxon>Burkholderiaceae</taxon>
        <taxon>Burkholderia</taxon>
        <taxon>pseudomallei group</taxon>
    </lineage>
</organism>
<evidence type="ECO:0000313" key="3">
    <source>
        <dbReference type="Proteomes" id="UP000002700"/>
    </source>
</evidence>